<name>A0A0R1N2I4_9LACO</name>
<keyword evidence="4 7" id="KW-0812">Transmembrane</keyword>
<comment type="subcellular location">
    <subcellularLocation>
        <location evidence="1 7">Cell membrane</location>
        <topology evidence="1 7">Multi-pass membrane protein</topology>
    </subcellularLocation>
</comment>
<dbReference type="PANTHER" id="PTHR30193:SF37">
    <property type="entry name" value="INNER MEMBRANE ABC TRANSPORTER PERMEASE PROTEIN YCJO"/>
    <property type="match status" value="1"/>
</dbReference>
<protein>
    <submittedName>
        <fullName evidence="9">Sugar ABC transporterpermease</fullName>
    </submittedName>
</protein>
<evidence type="ECO:0000256" key="6">
    <source>
        <dbReference type="ARBA" id="ARBA00023136"/>
    </source>
</evidence>
<evidence type="ECO:0000313" key="10">
    <source>
        <dbReference type="Proteomes" id="UP000051330"/>
    </source>
</evidence>
<dbReference type="EMBL" id="AZEC01000001">
    <property type="protein sequence ID" value="KRL14534.1"/>
    <property type="molecule type" value="Genomic_DNA"/>
</dbReference>
<comment type="caution">
    <text evidence="9">The sequence shown here is derived from an EMBL/GenBank/DDBJ whole genome shotgun (WGS) entry which is preliminary data.</text>
</comment>
<dbReference type="PROSITE" id="PS50928">
    <property type="entry name" value="ABC_TM1"/>
    <property type="match status" value="1"/>
</dbReference>
<dbReference type="InterPro" id="IPR000515">
    <property type="entry name" value="MetI-like"/>
</dbReference>
<evidence type="ECO:0000256" key="2">
    <source>
        <dbReference type="ARBA" id="ARBA00022448"/>
    </source>
</evidence>
<organism evidence="9 10">
    <name type="scientific">Schleiferilactobacillus perolens DSM 12744</name>
    <dbReference type="NCBI Taxonomy" id="1423792"/>
    <lineage>
        <taxon>Bacteria</taxon>
        <taxon>Bacillati</taxon>
        <taxon>Bacillota</taxon>
        <taxon>Bacilli</taxon>
        <taxon>Lactobacillales</taxon>
        <taxon>Lactobacillaceae</taxon>
        <taxon>Schleiferilactobacillus</taxon>
    </lineage>
</organism>
<keyword evidence="6 7" id="KW-0472">Membrane</keyword>
<keyword evidence="10" id="KW-1185">Reference proteome</keyword>
<feature type="transmembrane region" description="Helical" evidence="7">
    <location>
        <begin position="257"/>
        <end position="281"/>
    </location>
</feature>
<dbReference type="AlphaFoldDB" id="A0A0R1N2I4"/>
<reference evidence="9 10" key="1">
    <citation type="journal article" date="2015" name="Genome Announc.">
        <title>Expanding the biotechnology potential of lactobacilli through comparative genomics of 213 strains and associated genera.</title>
        <authorList>
            <person name="Sun Z."/>
            <person name="Harris H.M."/>
            <person name="McCann A."/>
            <person name="Guo C."/>
            <person name="Argimon S."/>
            <person name="Zhang W."/>
            <person name="Yang X."/>
            <person name="Jeffery I.B."/>
            <person name="Cooney J.C."/>
            <person name="Kagawa T.F."/>
            <person name="Liu W."/>
            <person name="Song Y."/>
            <person name="Salvetti E."/>
            <person name="Wrobel A."/>
            <person name="Rasinkangas P."/>
            <person name="Parkhill J."/>
            <person name="Rea M.C."/>
            <person name="O'Sullivan O."/>
            <person name="Ritari J."/>
            <person name="Douillard F.P."/>
            <person name="Paul Ross R."/>
            <person name="Yang R."/>
            <person name="Briner A.E."/>
            <person name="Felis G.E."/>
            <person name="de Vos W.M."/>
            <person name="Barrangou R."/>
            <person name="Klaenhammer T.R."/>
            <person name="Caufield P.W."/>
            <person name="Cui Y."/>
            <person name="Zhang H."/>
            <person name="O'Toole P.W."/>
        </authorList>
    </citation>
    <scope>NUCLEOTIDE SEQUENCE [LARGE SCALE GENOMIC DNA]</scope>
    <source>
        <strain evidence="9 10">DSM 12744</strain>
    </source>
</reference>
<evidence type="ECO:0000256" key="4">
    <source>
        <dbReference type="ARBA" id="ARBA00022692"/>
    </source>
</evidence>
<feature type="domain" description="ABC transmembrane type-1" evidence="8">
    <location>
        <begin position="68"/>
        <end position="280"/>
    </location>
</feature>
<proteinExistence type="inferred from homology"/>
<keyword evidence="3" id="KW-1003">Cell membrane</keyword>
<dbReference type="STRING" id="1423792.FD09_GL000184"/>
<evidence type="ECO:0000256" key="7">
    <source>
        <dbReference type="RuleBase" id="RU363032"/>
    </source>
</evidence>
<keyword evidence="5 7" id="KW-1133">Transmembrane helix</keyword>
<dbReference type="OrthoDB" id="5174895at2"/>
<dbReference type="RefSeq" id="WP_057817325.1">
    <property type="nucleotide sequence ID" value="NZ_AZEC01000001.1"/>
</dbReference>
<evidence type="ECO:0000259" key="8">
    <source>
        <dbReference type="PROSITE" id="PS50928"/>
    </source>
</evidence>
<feature type="transmembrane region" description="Helical" evidence="7">
    <location>
        <begin position="72"/>
        <end position="93"/>
    </location>
</feature>
<feature type="transmembrane region" description="Helical" evidence="7">
    <location>
        <begin position="12"/>
        <end position="37"/>
    </location>
</feature>
<dbReference type="PATRIC" id="fig|1423792.3.peg.188"/>
<dbReference type="PANTHER" id="PTHR30193">
    <property type="entry name" value="ABC TRANSPORTER PERMEASE PROTEIN"/>
    <property type="match status" value="1"/>
</dbReference>
<keyword evidence="2 7" id="KW-0813">Transport</keyword>
<dbReference type="GO" id="GO:0005886">
    <property type="term" value="C:plasma membrane"/>
    <property type="evidence" value="ECO:0007669"/>
    <property type="project" value="UniProtKB-SubCell"/>
</dbReference>
<dbReference type="InterPro" id="IPR035906">
    <property type="entry name" value="MetI-like_sf"/>
</dbReference>
<comment type="similarity">
    <text evidence="7">Belongs to the binding-protein-dependent transport system permease family.</text>
</comment>
<dbReference type="GO" id="GO:0055085">
    <property type="term" value="P:transmembrane transport"/>
    <property type="evidence" value="ECO:0007669"/>
    <property type="project" value="InterPro"/>
</dbReference>
<evidence type="ECO:0000313" key="9">
    <source>
        <dbReference type="EMBL" id="KRL14534.1"/>
    </source>
</evidence>
<gene>
    <name evidence="9" type="ORF">FD09_GL000184</name>
</gene>
<dbReference type="Gene3D" id="1.10.3720.10">
    <property type="entry name" value="MetI-like"/>
    <property type="match status" value="1"/>
</dbReference>
<dbReference type="CDD" id="cd06261">
    <property type="entry name" value="TM_PBP2"/>
    <property type="match status" value="1"/>
</dbReference>
<dbReference type="SUPFAM" id="SSF161098">
    <property type="entry name" value="MetI-like"/>
    <property type="match status" value="1"/>
</dbReference>
<evidence type="ECO:0000256" key="5">
    <source>
        <dbReference type="ARBA" id="ARBA00022989"/>
    </source>
</evidence>
<accession>A0A0R1N2I4</accession>
<dbReference type="Proteomes" id="UP000051330">
    <property type="component" value="Unassembled WGS sequence"/>
</dbReference>
<evidence type="ECO:0000256" key="3">
    <source>
        <dbReference type="ARBA" id="ARBA00022475"/>
    </source>
</evidence>
<feature type="transmembrane region" description="Helical" evidence="7">
    <location>
        <begin position="203"/>
        <end position="221"/>
    </location>
</feature>
<evidence type="ECO:0000256" key="1">
    <source>
        <dbReference type="ARBA" id="ARBA00004651"/>
    </source>
</evidence>
<sequence>MAIKPNKWTLLLFLAIPLIPLAVFWIFPLLVSIWLSFTDWDYISPTFHYVGLNNYTQLLSSHDFQAAVGHTLYYTVFSVIPIIVIGFLLAVLLNRLKYTYKFIQSLLFAPWVTPMIGMAIVWSWIFNSQIGPLNQVLHALHLPAPQWLSNPQAAMWTIIIVTIWKNVGWAALFYGDAISKIPRSLFEAADVESLSIWQKITHVLIPLVSPTTLFLFIVEILDCLQAYDQITVLTQGGPAGATRTLLYLYYELGFKQFQMGSATALSIVILVVAAILSFIAIRLSRHHVYY</sequence>
<dbReference type="InterPro" id="IPR051393">
    <property type="entry name" value="ABC_transporter_permease"/>
</dbReference>
<feature type="transmembrane region" description="Helical" evidence="7">
    <location>
        <begin position="105"/>
        <end position="125"/>
    </location>
</feature>
<feature type="transmembrane region" description="Helical" evidence="7">
    <location>
        <begin position="153"/>
        <end position="174"/>
    </location>
</feature>
<dbReference type="Pfam" id="PF00528">
    <property type="entry name" value="BPD_transp_1"/>
    <property type="match status" value="1"/>
</dbReference>